<feature type="transmembrane region" description="Helical" evidence="5">
    <location>
        <begin position="424"/>
        <end position="447"/>
    </location>
</feature>
<sequence>MSSVADPAASPPPSKAEGPLGLASDAPDTDYVAPHADCPQRWEAGNFVWLALHQLLLRVGWIFKTESIIIPYFMDVVGGGPVMQGSLMLFNRLGFSIPPALYARRLKLMPEKRWAVFRSTLGMAVPFALLSILWASGAWRSTDDPSRAAWWMPYLFMVAYGVFFCLTGINQLALHAINGKVIRAERRGRLFTSSVVVGAPIAVACAWWLMTPWLKLADGGFTWLFAAPAFAFAVASLTMLGVRELPDAYEEASSSAWSRLSAAWRLATAPGPCRGVATVALLSSTSFTLFPHFQALGRSAAGGNFDLEWLMLWSITQHLAVAALSLLAGPIADRFGNRLAVQLCVFGAAAAPLIAIALATLPAEAMGRWYWLVFIALGFTPVMIKMLINYTLELVEREHHTQLIAAIGLCLAAPVIVGSPIVGWLVGVVGCTPVFALGALVLLIAGARTLWLSEPRHAAP</sequence>
<feature type="transmembrane region" description="Helical" evidence="5">
    <location>
        <begin position="310"/>
        <end position="332"/>
    </location>
</feature>
<evidence type="ECO:0000256" key="1">
    <source>
        <dbReference type="ARBA" id="ARBA00022692"/>
    </source>
</evidence>
<feature type="transmembrane region" description="Helical" evidence="5">
    <location>
        <begin position="263"/>
        <end position="290"/>
    </location>
</feature>
<feature type="transmembrane region" description="Helical" evidence="5">
    <location>
        <begin position="148"/>
        <end position="169"/>
    </location>
</feature>
<reference evidence="6 7" key="1">
    <citation type="submission" date="2019-02" db="EMBL/GenBank/DDBJ databases">
        <title>Deep-cultivation of Planctomycetes and their phenomic and genomic characterization uncovers novel biology.</title>
        <authorList>
            <person name="Wiegand S."/>
            <person name="Jogler M."/>
            <person name="Boedeker C."/>
            <person name="Pinto D."/>
            <person name="Vollmers J."/>
            <person name="Rivas-Marin E."/>
            <person name="Kohn T."/>
            <person name="Peeters S.H."/>
            <person name="Heuer A."/>
            <person name="Rast P."/>
            <person name="Oberbeckmann S."/>
            <person name="Bunk B."/>
            <person name="Jeske O."/>
            <person name="Meyerdierks A."/>
            <person name="Storesund J.E."/>
            <person name="Kallscheuer N."/>
            <person name="Luecker S."/>
            <person name="Lage O.M."/>
            <person name="Pohl T."/>
            <person name="Merkel B.J."/>
            <person name="Hornburger P."/>
            <person name="Mueller R.-W."/>
            <person name="Bruemmer F."/>
            <person name="Labrenz M."/>
            <person name="Spormann A.M."/>
            <person name="Op Den Camp H."/>
            <person name="Overmann J."/>
            <person name="Amann R."/>
            <person name="Jetten M.S.M."/>
            <person name="Mascher T."/>
            <person name="Medema M.H."/>
            <person name="Devos D.P."/>
            <person name="Kaster A.-K."/>
            <person name="Ovreas L."/>
            <person name="Rohde M."/>
            <person name="Galperin M.Y."/>
            <person name="Jogler C."/>
        </authorList>
    </citation>
    <scope>NUCLEOTIDE SEQUENCE [LARGE SCALE GENOMIC DNA]</scope>
    <source>
        <strain evidence="6 7">Pla111</strain>
    </source>
</reference>
<dbReference type="PANTHER" id="PTHR23526:SF2">
    <property type="entry name" value="MAJOR FACILITATOR SUPERFAMILY (MFS) PROFILE DOMAIN-CONTAINING PROTEIN"/>
    <property type="match status" value="1"/>
</dbReference>
<dbReference type="InterPro" id="IPR052528">
    <property type="entry name" value="Sugar_transport-like"/>
</dbReference>
<dbReference type="InterPro" id="IPR011701">
    <property type="entry name" value="MFS"/>
</dbReference>
<dbReference type="InterPro" id="IPR036259">
    <property type="entry name" value="MFS_trans_sf"/>
</dbReference>
<feature type="transmembrane region" description="Helical" evidence="5">
    <location>
        <begin position="339"/>
        <end position="363"/>
    </location>
</feature>
<dbReference type="AlphaFoldDB" id="A0A5C5WD01"/>
<organism evidence="6 7">
    <name type="scientific">Botrimarina hoheduenensis</name>
    <dbReference type="NCBI Taxonomy" id="2528000"/>
    <lineage>
        <taxon>Bacteria</taxon>
        <taxon>Pseudomonadati</taxon>
        <taxon>Planctomycetota</taxon>
        <taxon>Planctomycetia</taxon>
        <taxon>Pirellulales</taxon>
        <taxon>Lacipirellulaceae</taxon>
        <taxon>Botrimarina</taxon>
    </lineage>
</organism>
<proteinExistence type="predicted"/>
<evidence type="ECO:0000256" key="4">
    <source>
        <dbReference type="SAM" id="MobiDB-lite"/>
    </source>
</evidence>
<dbReference type="SUPFAM" id="SSF103473">
    <property type="entry name" value="MFS general substrate transporter"/>
    <property type="match status" value="1"/>
</dbReference>
<feature type="transmembrane region" description="Helical" evidence="5">
    <location>
        <begin position="115"/>
        <end position="136"/>
    </location>
</feature>
<protein>
    <submittedName>
        <fullName evidence="6">Major Facilitator Superfamily protein</fullName>
    </submittedName>
</protein>
<dbReference type="Gene3D" id="1.20.1250.20">
    <property type="entry name" value="MFS general substrate transporter like domains"/>
    <property type="match status" value="1"/>
</dbReference>
<keyword evidence="2 5" id="KW-1133">Transmembrane helix</keyword>
<feature type="transmembrane region" description="Helical" evidence="5">
    <location>
        <begin position="221"/>
        <end position="242"/>
    </location>
</feature>
<feature type="transmembrane region" description="Helical" evidence="5">
    <location>
        <begin position="190"/>
        <end position="209"/>
    </location>
</feature>
<evidence type="ECO:0000256" key="2">
    <source>
        <dbReference type="ARBA" id="ARBA00022989"/>
    </source>
</evidence>
<dbReference type="GO" id="GO:0022857">
    <property type="term" value="F:transmembrane transporter activity"/>
    <property type="evidence" value="ECO:0007669"/>
    <property type="project" value="InterPro"/>
</dbReference>
<dbReference type="PANTHER" id="PTHR23526">
    <property type="entry name" value="INTEGRAL MEMBRANE TRANSPORT PROTEIN-RELATED"/>
    <property type="match status" value="1"/>
</dbReference>
<dbReference type="Proteomes" id="UP000318995">
    <property type="component" value="Unassembled WGS sequence"/>
</dbReference>
<evidence type="ECO:0000256" key="3">
    <source>
        <dbReference type="ARBA" id="ARBA00023136"/>
    </source>
</evidence>
<gene>
    <name evidence="6" type="ORF">Pla111_01300</name>
</gene>
<comment type="caution">
    <text evidence="6">The sequence shown here is derived from an EMBL/GenBank/DDBJ whole genome shotgun (WGS) entry which is preliminary data.</text>
</comment>
<evidence type="ECO:0000313" key="7">
    <source>
        <dbReference type="Proteomes" id="UP000318995"/>
    </source>
</evidence>
<dbReference type="EMBL" id="SJPH01000001">
    <property type="protein sequence ID" value="TWT48367.1"/>
    <property type="molecule type" value="Genomic_DNA"/>
</dbReference>
<keyword evidence="7" id="KW-1185">Reference proteome</keyword>
<keyword evidence="3 5" id="KW-0472">Membrane</keyword>
<dbReference type="RefSeq" id="WP_146570387.1">
    <property type="nucleotide sequence ID" value="NZ_SJPH01000001.1"/>
</dbReference>
<keyword evidence="1 5" id="KW-0812">Transmembrane</keyword>
<accession>A0A5C5WD01</accession>
<feature type="transmembrane region" description="Helical" evidence="5">
    <location>
        <begin position="400"/>
        <end position="418"/>
    </location>
</feature>
<evidence type="ECO:0000256" key="5">
    <source>
        <dbReference type="SAM" id="Phobius"/>
    </source>
</evidence>
<dbReference type="OrthoDB" id="238795at2"/>
<feature type="transmembrane region" description="Helical" evidence="5">
    <location>
        <begin position="369"/>
        <end position="388"/>
    </location>
</feature>
<name>A0A5C5WD01_9BACT</name>
<feature type="region of interest" description="Disordered" evidence="4">
    <location>
        <begin position="1"/>
        <end position="21"/>
    </location>
</feature>
<evidence type="ECO:0000313" key="6">
    <source>
        <dbReference type="EMBL" id="TWT48367.1"/>
    </source>
</evidence>
<dbReference type="Pfam" id="PF07690">
    <property type="entry name" value="MFS_1"/>
    <property type="match status" value="1"/>
</dbReference>